<feature type="compositionally biased region" description="Basic and acidic residues" evidence="1">
    <location>
        <begin position="207"/>
        <end position="226"/>
    </location>
</feature>
<feature type="region of interest" description="Disordered" evidence="1">
    <location>
        <begin position="758"/>
        <end position="784"/>
    </location>
</feature>
<reference evidence="2 3" key="1">
    <citation type="submission" date="2020-02" db="EMBL/GenBank/DDBJ databases">
        <title>Comparative genome analysis reveals the metabolism and evolution of the thermophilic archaeal genus Metallosphaera.</title>
        <authorList>
            <person name="Jiang C."/>
        </authorList>
    </citation>
    <scope>NUCLEOTIDE SEQUENCE [LARGE SCALE GENOMIC DNA]</scope>
    <source>
        <strain evidence="2 3">Ric-A</strain>
    </source>
</reference>
<proteinExistence type="predicted"/>
<feature type="compositionally biased region" description="Basic and acidic residues" evidence="1">
    <location>
        <begin position="131"/>
        <end position="152"/>
    </location>
</feature>
<dbReference type="SUPFAM" id="SSF52540">
    <property type="entry name" value="P-loop containing nucleoside triphosphate hydrolases"/>
    <property type="match status" value="1"/>
</dbReference>
<protein>
    <submittedName>
        <fullName evidence="2">Uncharacterized protein</fullName>
    </submittedName>
</protein>
<feature type="compositionally biased region" description="Basic and acidic residues" evidence="1">
    <location>
        <begin position="112"/>
        <end position="123"/>
    </location>
</feature>
<sequence>MVDRSNNSKRDRGNKANANEVKYVYARDYATFRVLSGPEKTKYSYRVRIRPISGEFYDAKEGKTYDAKDLRDYLVYLNVKEEDVKACRPGNVVVKRSDGLAVIDVAGHKARKGGDAEDAERAGTRGGQQKGDNDGNRTQKVEQKAKDFERLSQKGTVEAVEPVENRVFPEKSGKSTGSTGGQYPKNSNFIAQQKRKSTGSTGPTVPLRDKTLNKDNLESEKSEKSEGVNGNANAKDNNENVKCINVNDEKVGTTVEVCGSVVSYVPTLRTEFRSEDRDVAFYVTEVPKYNITIKYKDKEYKCDGNCDKIAGLIAKQTDSHPSKKAVLEAVKAVKEGYAGEETPVCEYVMSHFPDLYREAEKDIIGFMLRNSEKYVHGYGKQRELTVYSAFSAFLKPVYGMTGLHLMLIGGTGAGKSTAVKSILFQFPDDVVAPFSRLSQNFLGYNTEYYPPIIFIEQIDGQDINYMRELMTEGQVMTGTVEKGEDGQLTTRVVKVKYKPVFITTSVIDVTNAVKAQIENRFFKAYVNTKTVDIGEAVGKMGEREGDLEYPFEVKAVIACFLSRMPKQVRLSEEVNNAIKQSAREKYNVLGDYGVVTRASSQIMVLVRVHSALKLKAVADISDYNEVMSEFYNEVLFDALGLTERDVEYLRYVRDAERAKMDRGEADPPKTDDVMTLAREHKKDYVLKVLRGLERKGLLDSDKPGKAFVWSLTKLGRGILDYVEGETGGGDTEDNDRGNGGNDVIRIKTQNGEVLTDKDFFRGSDRGRGKANAVSGDGGGVQKGEGQYVRGHEEISREMKMVPVKTSAIHRLRIRNDDLARLVGIFSCVGDDIDACERATVERSRGVRQSHRVGTTRVTLAYT</sequence>
<dbReference type="Proteomes" id="UP000509301">
    <property type="component" value="Chromosome"/>
</dbReference>
<name>A0A6N0NWJ2_9CREN</name>
<feature type="region of interest" description="Disordered" evidence="1">
    <location>
        <begin position="108"/>
        <end position="237"/>
    </location>
</feature>
<dbReference type="InterPro" id="IPR027417">
    <property type="entry name" value="P-loop_NTPase"/>
</dbReference>
<feature type="compositionally biased region" description="Basic and acidic residues" evidence="1">
    <location>
        <begin position="758"/>
        <end position="767"/>
    </location>
</feature>
<feature type="compositionally biased region" description="Basic and acidic residues" evidence="1">
    <location>
        <begin position="163"/>
        <end position="173"/>
    </location>
</feature>
<dbReference type="AlphaFoldDB" id="A0A6N0NWJ2"/>
<dbReference type="KEGG" id="mten:GWK48_02900"/>
<organism evidence="2 3">
    <name type="scientific">Metallosphaera tengchongensis</name>
    <dbReference type="NCBI Taxonomy" id="1532350"/>
    <lineage>
        <taxon>Archaea</taxon>
        <taxon>Thermoproteota</taxon>
        <taxon>Thermoprotei</taxon>
        <taxon>Sulfolobales</taxon>
        <taxon>Sulfolobaceae</taxon>
        <taxon>Metallosphaera</taxon>
    </lineage>
</organism>
<evidence type="ECO:0000313" key="2">
    <source>
        <dbReference type="EMBL" id="QKQ99480.1"/>
    </source>
</evidence>
<evidence type="ECO:0000256" key="1">
    <source>
        <dbReference type="SAM" id="MobiDB-lite"/>
    </source>
</evidence>
<accession>A0A6N0NWJ2</accession>
<dbReference type="EMBL" id="CP049074">
    <property type="protein sequence ID" value="QKQ99480.1"/>
    <property type="molecule type" value="Genomic_DNA"/>
</dbReference>
<keyword evidence="3" id="KW-1185">Reference proteome</keyword>
<evidence type="ECO:0000313" key="3">
    <source>
        <dbReference type="Proteomes" id="UP000509301"/>
    </source>
</evidence>
<gene>
    <name evidence="2" type="ORF">GWK48_02900</name>
</gene>